<proteinExistence type="predicted"/>
<protein>
    <submittedName>
        <fullName evidence="2">Uncharacterized protein</fullName>
    </submittedName>
</protein>
<dbReference type="InParanoid" id="Q9RWE4"/>
<dbReference type="PaxDb" id="243230-DR_0725"/>
<name>Q9RWE4_DEIRA</name>
<dbReference type="STRING" id="243230.DR_0725"/>
<dbReference type="Proteomes" id="UP000002524">
    <property type="component" value="Chromosome 1"/>
</dbReference>
<dbReference type="KEGG" id="dra:DR_0725"/>
<keyword evidence="3" id="KW-1185">Reference proteome</keyword>
<evidence type="ECO:0000256" key="1">
    <source>
        <dbReference type="SAM" id="MobiDB-lite"/>
    </source>
</evidence>
<feature type="region of interest" description="Disordered" evidence="1">
    <location>
        <begin position="58"/>
        <end position="87"/>
    </location>
</feature>
<dbReference type="EMBL" id="AE000513">
    <property type="protein sequence ID" value="AAF10307.1"/>
    <property type="molecule type" value="Genomic_DNA"/>
</dbReference>
<reference evidence="2 3" key="1">
    <citation type="journal article" date="1999" name="Science">
        <title>Genome sequence of the radioresistant bacterium Deinococcus radiodurans R1.</title>
        <authorList>
            <person name="White O."/>
            <person name="Eisen J.A."/>
            <person name="Heidelberg J.F."/>
            <person name="Hickey E.K."/>
            <person name="Peterson J.D."/>
            <person name="Dodson R.J."/>
            <person name="Haft D.H."/>
            <person name="Gwinn M.L."/>
            <person name="Nelson W.C."/>
            <person name="Richardson D.L."/>
            <person name="Moffat K.S."/>
            <person name="Qin H."/>
            <person name="Jiang L."/>
            <person name="Pamphile W."/>
            <person name="Crosby M."/>
            <person name="Shen M."/>
            <person name="Vamathevan J.J."/>
            <person name="Lam P."/>
            <person name="McDonald L."/>
            <person name="Utterback T."/>
            <person name="Zalewski C."/>
            <person name="Makarova K.S."/>
            <person name="Aravind L."/>
            <person name="Daly M.J."/>
            <person name="Minton K.W."/>
            <person name="Fleischmann R.D."/>
            <person name="Ketchum K.A."/>
            <person name="Nelson K.E."/>
            <person name="Salzberg S."/>
            <person name="Smith H.O."/>
            <person name="Venter J.C."/>
            <person name="Fraser C.M."/>
        </authorList>
    </citation>
    <scope>NUCLEOTIDE SEQUENCE [LARGE SCALE GENOMIC DNA]</scope>
    <source>
        <strain evidence="3">ATCC 13939 / DSM 20539 / JCM 16871 / LMG 4051 / NBRC 15346 / NCIMB 9279 / R1 / VKM B-1422</strain>
    </source>
</reference>
<evidence type="ECO:0000313" key="3">
    <source>
        <dbReference type="Proteomes" id="UP000002524"/>
    </source>
</evidence>
<sequence>MAGSLPAWARRRAGAAQSLETAAFLDCGVPEPFSGQWSPRAEPAALPLRCRAELNRAADWNPPPRWASPRPAREVSPSAPTPPEPASWRQEMSCWRLVFPLTEPARRGF</sequence>
<dbReference type="HOGENOM" id="CLU_2179525_0_0_0"/>
<organism evidence="2 3">
    <name type="scientific">Deinococcus radiodurans (strain ATCC 13939 / DSM 20539 / JCM 16871 / CCUG 27074 / LMG 4051 / NBRC 15346 / NCIMB 9279 / VKM B-1422 / R1)</name>
    <dbReference type="NCBI Taxonomy" id="243230"/>
    <lineage>
        <taxon>Bacteria</taxon>
        <taxon>Thermotogati</taxon>
        <taxon>Deinococcota</taxon>
        <taxon>Deinococci</taxon>
        <taxon>Deinococcales</taxon>
        <taxon>Deinococcaceae</taxon>
        <taxon>Deinococcus</taxon>
    </lineage>
</organism>
<dbReference type="PIR" id="G75484">
    <property type="entry name" value="G75484"/>
</dbReference>
<gene>
    <name evidence="2" type="ordered locus">DR_0725</name>
</gene>
<dbReference type="AlphaFoldDB" id="Q9RWE4"/>
<dbReference type="EnsemblBacteria" id="AAF10307">
    <property type="protein sequence ID" value="AAF10307"/>
    <property type="gene ID" value="DR_0725"/>
</dbReference>
<evidence type="ECO:0000313" key="2">
    <source>
        <dbReference type="EMBL" id="AAF10307.1"/>
    </source>
</evidence>
<accession>Q9RWE4</accession>